<name>A0A5J4F8K8_MICAE</name>
<sequence>MFMGITFETAIQHTQDLLSQIEFLDANIITQRLIELVSTENGARGFFVTYLTSDLSYTGYPSLEVITALKTSPILVNELLVKNLAMSTAMVIYHRSQGDEENARCSEKVQEKTGQLIKQLLSPALGEKLQQLASSLNSGQGEYQAFLERWGYDDCQRQAIAEIIQPFLIIWG</sequence>
<protein>
    <submittedName>
        <fullName evidence="1">Uncharacterized protein</fullName>
    </submittedName>
</protein>
<gene>
    <name evidence="1" type="ORF">MiAbW_01984</name>
</gene>
<proteinExistence type="predicted"/>
<accession>A0A5J4F8K8</accession>
<evidence type="ECO:0000313" key="2">
    <source>
        <dbReference type="Proteomes" id="UP000376575"/>
    </source>
</evidence>
<dbReference type="AlphaFoldDB" id="A0A5J4F8K8"/>
<organism evidence="1 2">
    <name type="scientific">Microcystis aeruginosa NIES-4325</name>
    <dbReference type="NCBI Taxonomy" id="2569534"/>
    <lineage>
        <taxon>Bacteria</taxon>
        <taxon>Bacillati</taxon>
        <taxon>Cyanobacteriota</taxon>
        <taxon>Cyanophyceae</taxon>
        <taxon>Oscillatoriophycideae</taxon>
        <taxon>Chroococcales</taxon>
        <taxon>Microcystaceae</taxon>
        <taxon>Microcystis</taxon>
    </lineage>
</organism>
<comment type="caution">
    <text evidence="1">The sequence shown here is derived from an EMBL/GenBank/DDBJ whole genome shotgun (WGS) entry which is preliminary data.</text>
</comment>
<reference evidence="1 2" key="1">
    <citation type="journal article" date="2019" name="FEMS Microbiol. Lett.">
        <title>A novel salt-tolerant genotype illuminates the sucrose gene evolution in freshwater bloom-forming cyanobacterium Microcystis aeruginosa.</title>
        <authorList>
            <person name="Tanabe Y."/>
            <person name="Yamaguchi H."/>
            <person name="Sano T."/>
            <person name="Kawachi M."/>
        </authorList>
    </citation>
    <scope>NUCLEOTIDE SEQUENCE [LARGE SCALE GENOMIC DNA]</scope>
    <source>
        <strain evidence="1 2">NIES-4325</strain>
    </source>
</reference>
<evidence type="ECO:0000313" key="1">
    <source>
        <dbReference type="EMBL" id="GEA27421.1"/>
    </source>
</evidence>
<dbReference type="EMBL" id="BJKP01000015">
    <property type="protein sequence ID" value="GEA27421.1"/>
    <property type="molecule type" value="Genomic_DNA"/>
</dbReference>
<dbReference type="Proteomes" id="UP000376575">
    <property type="component" value="Unassembled WGS sequence"/>
</dbReference>